<dbReference type="Pfam" id="PF01041">
    <property type="entry name" value="DegT_DnrJ_EryC1"/>
    <property type="match status" value="1"/>
</dbReference>
<evidence type="ECO:0000313" key="1">
    <source>
        <dbReference type="EMBL" id="GAH70740.1"/>
    </source>
</evidence>
<dbReference type="PANTHER" id="PTHR30244:SF34">
    <property type="entry name" value="DTDP-4-AMINO-4,6-DIDEOXYGALACTOSE TRANSAMINASE"/>
    <property type="match status" value="1"/>
</dbReference>
<dbReference type="EMBL" id="BARU01029769">
    <property type="protein sequence ID" value="GAH70740.1"/>
    <property type="molecule type" value="Genomic_DNA"/>
</dbReference>
<gene>
    <name evidence="1" type="ORF">S03H2_47309</name>
</gene>
<protein>
    <recommendedName>
        <fullName evidence="2">UDP-4-amino-4, 6-dideoxy-N-acetyl-beta-L-altrosamine transaminase</fullName>
    </recommendedName>
</protein>
<sequence>MTPELAINGGKPIRDKMLPYGHQWIDAEDIAAVSEVLHSDWITQGPKISEFEKKFASYVGARYAVAVNSGTAALHTACFAAQIEKGDEAITSPITFVASANCLLYHGGTPVFADIDADTLNIDPEEIKKKITKKTKALIPVDFTGLPVDLEKILQIAKDNNLLIIEDASHALGAIYKNSKIGSISDMTIFSFHPVKHITTGEGGMITTNNKKLYERLKLFRTHGITKEKDKLLNYDGPWYYEMQELGYNYRLTDFQCALGLSQLKK</sequence>
<dbReference type="GO" id="GO:0000271">
    <property type="term" value="P:polysaccharide biosynthetic process"/>
    <property type="evidence" value="ECO:0007669"/>
    <property type="project" value="TreeGrafter"/>
</dbReference>
<dbReference type="SUPFAM" id="SSF53383">
    <property type="entry name" value="PLP-dependent transferases"/>
    <property type="match status" value="1"/>
</dbReference>
<proteinExistence type="predicted"/>
<evidence type="ECO:0008006" key="2">
    <source>
        <dbReference type="Google" id="ProtNLM"/>
    </source>
</evidence>
<dbReference type="Gene3D" id="3.40.640.10">
    <property type="entry name" value="Type I PLP-dependent aspartate aminotransferase-like (Major domain)"/>
    <property type="match status" value="1"/>
</dbReference>
<dbReference type="PANTHER" id="PTHR30244">
    <property type="entry name" value="TRANSAMINASE"/>
    <property type="match status" value="1"/>
</dbReference>
<accession>X1INB2</accession>
<dbReference type="CDD" id="cd00616">
    <property type="entry name" value="AHBA_syn"/>
    <property type="match status" value="1"/>
</dbReference>
<name>X1INB2_9ZZZZ</name>
<dbReference type="InterPro" id="IPR000653">
    <property type="entry name" value="DegT/StrS_aminotransferase"/>
</dbReference>
<organism evidence="1">
    <name type="scientific">marine sediment metagenome</name>
    <dbReference type="NCBI Taxonomy" id="412755"/>
    <lineage>
        <taxon>unclassified sequences</taxon>
        <taxon>metagenomes</taxon>
        <taxon>ecological metagenomes</taxon>
    </lineage>
</organism>
<dbReference type="InterPro" id="IPR015424">
    <property type="entry name" value="PyrdxlP-dep_Trfase"/>
</dbReference>
<comment type="caution">
    <text evidence="1">The sequence shown here is derived from an EMBL/GenBank/DDBJ whole genome shotgun (WGS) entry which is preliminary data.</text>
</comment>
<dbReference type="GO" id="GO:0008483">
    <property type="term" value="F:transaminase activity"/>
    <property type="evidence" value="ECO:0007669"/>
    <property type="project" value="TreeGrafter"/>
</dbReference>
<dbReference type="GO" id="GO:0030170">
    <property type="term" value="F:pyridoxal phosphate binding"/>
    <property type="evidence" value="ECO:0007669"/>
    <property type="project" value="TreeGrafter"/>
</dbReference>
<reference evidence="1" key="1">
    <citation type="journal article" date="2014" name="Front. Microbiol.">
        <title>High frequency of phylogenetically diverse reductive dehalogenase-homologous genes in deep subseafloor sedimentary metagenomes.</title>
        <authorList>
            <person name="Kawai M."/>
            <person name="Futagami T."/>
            <person name="Toyoda A."/>
            <person name="Takaki Y."/>
            <person name="Nishi S."/>
            <person name="Hori S."/>
            <person name="Arai W."/>
            <person name="Tsubouchi T."/>
            <person name="Morono Y."/>
            <person name="Uchiyama I."/>
            <person name="Ito T."/>
            <person name="Fujiyama A."/>
            <person name="Inagaki F."/>
            <person name="Takami H."/>
        </authorList>
    </citation>
    <scope>NUCLEOTIDE SEQUENCE</scope>
    <source>
        <strain evidence="1">Expedition CK06-06</strain>
    </source>
</reference>
<feature type="non-terminal residue" evidence="1">
    <location>
        <position position="266"/>
    </location>
</feature>
<dbReference type="InterPro" id="IPR015421">
    <property type="entry name" value="PyrdxlP-dep_Trfase_major"/>
</dbReference>
<dbReference type="AlphaFoldDB" id="X1INB2"/>